<comment type="caution">
    <text evidence="1">The sequence shown here is derived from an EMBL/GenBank/DDBJ whole genome shotgun (WGS) entry which is preliminary data.</text>
</comment>
<evidence type="ECO:0000313" key="1">
    <source>
        <dbReference type="EMBL" id="PFT95225.1"/>
    </source>
</evidence>
<protein>
    <submittedName>
        <fullName evidence="1">Uncharacterized protein</fullName>
    </submittedName>
</protein>
<dbReference type="EMBL" id="NVCU01000082">
    <property type="protein sequence ID" value="PFT95225.1"/>
    <property type="molecule type" value="Genomic_DNA"/>
</dbReference>
<dbReference type="AlphaFoldDB" id="A0A9X7B179"/>
<accession>A0A9X7B179</accession>
<sequence length="59" mass="6868">MSIPAEFPNTRAKEWRFFECFSQKILLDPCIGESPLRDIESTSLKTLIYKGFLVIYVQP</sequence>
<reference evidence="1 2" key="1">
    <citation type="submission" date="2017-09" db="EMBL/GenBank/DDBJ databases">
        <title>Large-scale bioinformatics analysis of Bacillus genomes uncovers conserved roles of natural products in bacterial physiology.</title>
        <authorList>
            <consortium name="Agbiome Team Llc"/>
            <person name="Bleich R.M."/>
            <person name="Grubbs K.J."/>
            <person name="Santa Maria K.C."/>
            <person name="Allen S.E."/>
            <person name="Farag S."/>
            <person name="Shank E.A."/>
            <person name="Bowers A."/>
        </authorList>
    </citation>
    <scope>NUCLEOTIDE SEQUENCE [LARGE SCALE GENOMIC DNA]</scope>
    <source>
        <strain evidence="1 2">AFS064137</strain>
    </source>
</reference>
<dbReference type="Proteomes" id="UP000225910">
    <property type="component" value="Unassembled WGS sequence"/>
</dbReference>
<organism evidence="1 2">
    <name type="scientific">Bacillus thuringiensis</name>
    <dbReference type="NCBI Taxonomy" id="1428"/>
    <lineage>
        <taxon>Bacteria</taxon>
        <taxon>Bacillati</taxon>
        <taxon>Bacillota</taxon>
        <taxon>Bacilli</taxon>
        <taxon>Bacillales</taxon>
        <taxon>Bacillaceae</taxon>
        <taxon>Bacillus</taxon>
        <taxon>Bacillus cereus group</taxon>
    </lineage>
</organism>
<name>A0A9X7B179_BACTU</name>
<evidence type="ECO:0000313" key="2">
    <source>
        <dbReference type="Proteomes" id="UP000225910"/>
    </source>
</evidence>
<proteinExistence type="predicted"/>
<gene>
    <name evidence="1" type="ORF">COK81_11745</name>
</gene>